<feature type="non-terminal residue" evidence="3">
    <location>
        <position position="249"/>
    </location>
</feature>
<evidence type="ECO:0000259" key="2">
    <source>
        <dbReference type="PROSITE" id="PS51719"/>
    </source>
</evidence>
<name>A0A9P6KB16_9FUNG</name>
<protein>
    <submittedName>
        <fullName evidence="3">Septin-6</fullName>
    </submittedName>
</protein>
<dbReference type="EMBL" id="JAABOA010003996">
    <property type="protein sequence ID" value="KAF9578112.1"/>
    <property type="molecule type" value="Genomic_DNA"/>
</dbReference>
<evidence type="ECO:0000313" key="4">
    <source>
        <dbReference type="Proteomes" id="UP000780801"/>
    </source>
</evidence>
<sequence>LKELDAKALETLSQKVNVIPLIAKADTMTTDEKKSFKSILLNNLQDYNIRTFPSSYPEDVDGAEELLQHVPFTVIGSDTVADIGGRMARCRTYRWGVVEVENAEHSDFIYLRELLMSTCLHDLVETTHNVHYHKHRSSHLRAIGRPRSILECDDTYESQVEGAKQTNKADMDQKEEAIRQSFVQRVKEKEVNLREREEKMAAKKVEMEAELEMLRAKLEAGQKELDDAVVTLQRSGTLSKNSSKLFKAK</sequence>
<dbReference type="PROSITE" id="PS51719">
    <property type="entry name" value="G_SEPTIN"/>
    <property type="match status" value="1"/>
</dbReference>
<dbReference type="OrthoDB" id="416553at2759"/>
<evidence type="ECO:0000256" key="1">
    <source>
        <dbReference type="SAM" id="Coils"/>
    </source>
</evidence>
<gene>
    <name evidence="3" type="primary">SEPT6</name>
    <name evidence="3" type="ORF">BGW38_006259</name>
</gene>
<dbReference type="PANTHER" id="PTHR18884">
    <property type="entry name" value="SEPTIN"/>
    <property type="match status" value="1"/>
</dbReference>
<feature type="domain" description="Septin-type G" evidence="2">
    <location>
        <begin position="1"/>
        <end position="142"/>
    </location>
</feature>
<feature type="coiled-coil region" evidence="1">
    <location>
        <begin position="186"/>
        <end position="224"/>
    </location>
</feature>
<dbReference type="AlphaFoldDB" id="A0A9P6KB16"/>
<evidence type="ECO:0000313" key="3">
    <source>
        <dbReference type="EMBL" id="KAF9578112.1"/>
    </source>
</evidence>
<keyword evidence="1" id="KW-0175">Coiled coil</keyword>
<comment type="caution">
    <text evidence="3">The sequence shown here is derived from an EMBL/GenBank/DDBJ whole genome shotgun (WGS) entry which is preliminary data.</text>
</comment>
<dbReference type="GO" id="GO:0005525">
    <property type="term" value="F:GTP binding"/>
    <property type="evidence" value="ECO:0007669"/>
    <property type="project" value="InterPro"/>
</dbReference>
<dbReference type="Gene3D" id="3.40.50.300">
    <property type="entry name" value="P-loop containing nucleotide triphosphate hydrolases"/>
    <property type="match status" value="1"/>
</dbReference>
<reference evidence="3" key="1">
    <citation type="journal article" date="2020" name="Fungal Divers.">
        <title>Resolving the Mortierellaceae phylogeny through synthesis of multi-gene phylogenetics and phylogenomics.</title>
        <authorList>
            <person name="Vandepol N."/>
            <person name="Liber J."/>
            <person name="Desiro A."/>
            <person name="Na H."/>
            <person name="Kennedy M."/>
            <person name="Barry K."/>
            <person name="Grigoriev I.V."/>
            <person name="Miller A.N."/>
            <person name="O'Donnell K."/>
            <person name="Stajich J.E."/>
            <person name="Bonito G."/>
        </authorList>
    </citation>
    <scope>NUCLEOTIDE SEQUENCE</scope>
    <source>
        <strain evidence="3">KOD1015</strain>
    </source>
</reference>
<organism evidence="3 4">
    <name type="scientific">Lunasporangiospora selenospora</name>
    <dbReference type="NCBI Taxonomy" id="979761"/>
    <lineage>
        <taxon>Eukaryota</taxon>
        <taxon>Fungi</taxon>
        <taxon>Fungi incertae sedis</taxon>
        <taxon>Mucoromycota</taxon>
        <taxon>Mortierellomycotina</taxon>
        <taxon>Mortierellomycetes</taxon>
        <taxon>Mortierellales</taxon>
        <taxon>Mortierellaceae</taxon>
        <taxon>Lunasporangiospora</taxon>
    </lineage>
</organism>
<proteinExistence type="predicted"/>
<keyword evidence="4" id="KW-1185">Reference proteome</keyword>
<dbReference type="InterPro" id="IPR030379">
    <property type="entry name" value="G_SEPTIN_dom"/>
</dbReference>
<dbReference type="Pfam" id="PF00735">
    <property type="entry name" value="Septin"/>
    <property type="match status" value="1"/>
</dbReference>
<dbReference type="InterPro" id="IPR027417">
    <property type="entry name" value="P-loop_NTPase"/>
</dbReference>
<accession>A0A9P6KB16</accession>
<dbReference type="Proteomes" id="UP000780801">
    <property type="component" value="Unassembled WGS sequence"/>
</dbReference>